<feature type="non-terminal residue" evidence="1">
    <location>
        <position position="1"/>
    </location>
</feature>
<dbReference type="EMBL" id="AEAI01000765">
    <property type="protein sequence ID" value="EGH43678.1"/>
    <property type="molecule type" value="Genomic_DNA"/>
</dbReference>
<comment type="caution">
    <text evidence="1">The sequence shown here is derived from an EMBL/GenBank/DDBJ whole genome shotgun (WGS) entry which is preliminary data.</text>
</comment>
<name>F3G9C8_PSESJ</name>
<dbReference type="HOGENOM" id="CLU_3037267_0_0_6"/>
<keyword evidence="2" id="KW-1185">Reference proteome</keyword>
<sequence>DRGRPAHVLLCIEDYLKLTGSAASIADMLIMPTDIDIEFEPQRAVITPRQVDLS</sequence>
<accession>F3G9C8</accession>
<dbReference type="PATRIC" id="fig|629263.4.peg.2497"/>
<dbReference type="Proteomes" id="UP000004986">
    <property type="component" value="Unassembled WGS sequence"/>
</dbReference>
<reference evidence="1 2" key="1">
    <citation type="journal article" date="2011" name="PLoS Pathog.">
        <title>Dynamic evolution of pathogenicity revealed by sequencing and comparative genomics of 19 Pseudomonas syringae isolates.</title>
        <authorList>
            <person name="Baltrus D.A."/>
            <person name="Nishimura M.T."/>
            <person name="Romanchuk A."/>
            <person name="Chang J.H."/>
            <person name="Mukhtar M.S."/>
            <person name="Cherkis K."/>
            <person name="Roach J."/>
            <person name="Grant S.R."/>
            <person name="Jones C.D."/>
            <person name="Dangl J.L."/>
        </authorList>
    </citation>
    <scope>NUCLEOTIDE SEQUENCE [LARGE SCALE GENOMIC DNA]</scope>
    <source>
        <strain evidence="1 2">1704B</strain>
    </source>
</reference>
<dbReference type="AlphaFoldDB" id="F3G9C8"/>
<organism evidence="1 2">
    <name type="scientific">Pseudomonas syringae pv. pisi str. 1704B</name>
    <dbReference type="NCBI Taxonomy" id="629263"/>
    <lineage>
        <taxon>Bacteria</taxon>
        <taxon>Pseudomonadati</taxon>
        <taxon>Pseudomonadota</taxon>
        <taxon>Gammaproteobacteria</taxon>
        <taxon>Pseudomonadales</taxon>
        <taxon>Pseudomonadaceae</taxon>
        <taxon>Pseudomonas</taxon>
        <taxon>Pseudomonas syringae</taxon>
    </lineage>
</organism>
<evidence type="ECO:0000313" key="2">
    <source>
        <dbReference type="Proteomes" id="UP000004986"/>
    </source>
</evidence>
<proteinExistence type="predicted"/>
<evidence type="ECO:0000313" key="1">
    <source>
        <dbReference type="EMBL" id="EGH43678.1"/>
    </source>
</evidence>
<gene>
    <name evidence="1" type="ORF">PSYPI_15328</name>
</gene>
<protein>
    <submittedName>
        <fullName evidence="1">Prevent-host-death protein</fullName>
    </submittedName>
</protein>